<keyword evidence="1" id="KW-0479">Metal-binding</keyword>
<sequence>MKNLDDVANTIEARLEEKYQVREVAIKSARVITRLSGSIVHAIHSGGETSLMMHEAIDETHRLRSLLDAYPELWHSGLVEGALQELAEAVILIALLDDRDIPDPDDMGIPVNAYLLGLADTVGELRRFALEKLREGRPEESAKYLDIMEEIFQMIMMFDYPDALISIRRKQDIARSLLEKTRGDVAVAINSARLQKKIDSLSQNLH</sequence>
<evidence type="ECO:0000256" key="1">
    <source>
        <dbReference type="PIRSR" id="PIRSR602848-1"/>
    </source>
</evidence>
<evidence type="ECO:0000313" key="2">
    <source>
        <dbReference type="EMBL" id="TQS84333.1"/>
    </source>
</evidence>
<keyword evidence="1" id="KW-0460">Magnesium</keyword>
<name>A0A8J8PEH4_9ARCH</name>
<dbReference type="SUPFAM" id="SSF74784">
    <property type="entry name" value="Translin"/>
    <property type="match status" value="1"/>
</dbReference>
<gene>
    <name evidence="2" type="ORF">A3207_05695</name>
</gene>
<feature type="binding site" evidence="1">
    <location>
        <position position="124"/>
    </location>
    <ligand>
        <name>Mg(2+)</name>
        <dbReference type="ChEBI" id="CHEBI:18420"/>
    </ligand>
</feature>
<accession>A0A8J8PEH4</accession>
<dbReference type="CDD" id="cd14820">
    <property type="entry name" value="TRAX"/>
    <property type="match status" value="1"/>
</dbReference>
<dbReference type="InterPro" id="IPR002848">
    <property type="entry name" value="Translin_fam"/>
</dbReference>
<dbReference type="EMBL" id="LVVT01000002">
    <property type="protein sequence ID" value="TQS84333.1"/>
    <property type="molecule type" value="Genomic_DNA"/>
</dbReference>
<dbReference type="Pfam" id="PF01997">
    <property type="entry name" value="Translin"/>
    <property type="match status" value="1"/>
</dbReference>
<dbReference type="RefSeq" id="WP_048134133.1">
    <property type="nucleotide sequence ID" value="NZ_CAYAYA010000019.1"/>
</dbReference>
<evidence type="ECO:0008006" key="4">
    <source>
        <dbReference type="Google" id="ProtNLM"/>
    </source>
</evidence>
<dbReference type="Gene3D" id="1.20.58.2140">
    <property type="match status" value="1"/>
</dbReference>
<dbReference type="GO" id="GO:0043565">
    <property type="term" value="F:sequence-specific DNA binding"/>
    <property type="evidence" value="ECO:0007669"/>
    <property type="project" value="InterPro"/>
</dbReference>
<evidence type="ECO:0000313" key="3">
    <source>
        <dbReference type="Proteomes" id="UP000752814"/>
    </source>
</evidence>
<dbReference type="AlphaFoldDB" id="A0A8J8PEH4"/>
<dbReference type="Proteomes" id="UP000752814">
    <property type="component" value="Unassembled WGS sequence"/>
</dbReference>
<dbReference type="GeneID" id="41324293"/>
<organism evidence="2 3">
    <name type="scientific">Candidatus Methanomassiliicoccus intestinalis</name>
    <dbReference type="NCBI Taxonomy" id="1406512"/>
    <lineage>
        <taxon>Archaea</taxon>
        <taxon>Methanobacteriati</taxon>
        <taxon>Thermoplasmatota</taxon>
        <taxon>Thermoplasmata</taxon>
        <taxon>Methanomassiliicoccales</taxon>
        <taxon>Methanomassiliicoccaceae</taxon>
        <taxon>Methanomassiliicoccus</taxon>
    </lineage>
</organism>
<dbReference type="InterPro" id="IPR036081">
    <property type="entry name" value="Translin_sf"/>
</dbReference>
<protein>
    <recommendedName>
        <fullName evidence="4">Translin family protein</fullName>
    </recommendedName>
</protein>
<reference evidence="2" key="1">
    <citation type="submission" date="2016-03" db="EMBL/GenBank/DDBJ databases">
        <authorList>
            <person name="Borrel G."/>
            <person name="Mccann A."/>
            <person name="O'Toole P.W."/>
        </authorList>
    </citation>
    <scope>NUCLEOTIDE SEQUENCE</scope>
    <source>
        <strain evidence="2">183</strain>
    </source>
</reference>
<proteinExistence type="predicted"/>
<dbReference type="PANTHER" id="PTHR10741">
    <property type="entry name" value="TRANSLIN AND TRANSLIN ASSOCIATED PROTEIN X"/>
    <property type="match status" value="1"/>
</dbReference>
<comment type="caution">
    <text evidence="2">The sequence shown here is derived from an EMBL/GenBank/DDBJ whole genome shotgun (WGS) entry which is preliminary data.</text>
</comment>
<dbReference type="GO" id="GO:0046872">
    <property type="term" value="F:metal ion binding"/>
    <property type="evidence" value="ECO:0007669"/>
    <property type="project" value="UniProtKB-KW"/>
</dbReference>